<dbReference type="HOGENOM" id="CLU_058779_0_0_9"/>
<name>V9WA78_9BACL</name>
<evidence type="ECO:0000313" key="3">
    <source>
        <dbReference type="EMBL" id="AHD06625.1"/>
    </source>
</evidence>
<dbReference type="eggNOG" id="COG4632">
    <property type="taxonomic scope" value="Bacteria"/>
</dbReference>
<dbReference type="InterPro" id="IPR018711">
    <property type="entry name" value="NAGPA"/>
</dbReference>
<gene>
    <name evidence="3" type="ORF">ERIC2_c28410</name>
</gene>
<dbReference type="KEGG" id="plv:ERIC2_c28410"/>
<sequence>MNISLRILSNTKQQWQNFGRIKKTLFVTTFITFLTSTFLYMTPPGQSIMKFLAKTVITTQHREWAWILVGAEKRDQMVQAIHDMNDRNAKEKQDLNAVSFNKNKSIDQLVKVVDISGDYWVGKMMYVFDPRSIRVVVPGKKGEGERITSMVERTGAVAGVNGGGFIDPDGLGNGFAPIGAILSGGKVLYNDQKEDIPQHIVGFTDKGTLVIGKYSIDQLRAMKVSEAVSFYPRVIANGKPLITKGDGGWGRAPRTALGQRADGTVIFVVIDGRQAHSVGATLREVQDLLLEQGCINAGFLDGGASSEMVKDRKLLTQPSSRYGERRLPSGFLIFNRPKDVEVHNIWEGLKEIDPGGGGL</sequence>
<dbReference type="AlphaFoldDB" id="V9WA78"/>
<keyword evidence="1" id="KW-0472">Membrane</keyword>
<evidence type="ECO:0000259" key="2">
    <source>
        <dbReference type="Pfam" id="PF09992"/>
    </source>
</evidence>
<feature type="domain" description="Phosphodiester glycosidase" evidence="2">
    <location>
        <begin position="155"/>
        <end position="334"/>
    </location>
</feature>
<reference evidence="3 4" key="1">
    <citation type="journal article" date="2014" name="PLoS ONE">
        <title>How to Kill the Honey Bee Larva: Genomic Potential and Virulence Mechanisms of Paenibacillus larvae.</title>
        <authorList>
            <person name="Djukic M."/>
            <person name="Brzuszkiewicz E."/>
            <person name="Funfhaus A."/>
            <person name="Voss J."/>
            <person name="Gollnow K."/>
            <person name="Poppinga L."/>
            <person name="Liesegang H."/>
            <person name="Garcia-Gonzalez E."/>
            <person name="Genersch E."/>
            <person name="Daniel R."/>
        </authorList>
    </citation>
    <scope>NUCLEOTIDE SEQUENCE [LARGE SCALE GENOMIC DNA]</scope>
    <source>
        <strain evidence="3 4">DSM 25430</strain>
    </source>
</reference>
<accession>V9WA78</accession>
<dbReference type="EMBL" id="CP003355">
    <property type="protein sequence ID" value="AHD06625.1"/>
    <property type="molecule type" value="Genomic_DNA"/>
</dbReference>
<evidence type="ECO:0000313" key="4">
    <source>
        <dbReference type="Proteomes" id="UP000029431"/>
    </source>
</evidence>
<dbReference type="PATRIC" id="fig|697284.3.peg.2690"/>
<dbReference type="Pfam" id="PF09992">
    <property type="entry name" value="NAGPA"/>
    <property type="match status" value="1"/>
</dbReference>
<keyword evidence="4" id="KW-1185">Reference proteome</keyword>
<keyword evidence="1" id="KW-1133">Transmembrane helix</keyword>
<proteinExistence type="predicted"/>
<dbReference type="PANTHER" id="PTHR40446">
    <property type="entry name" value="N-ACETYLGLUCOSAMINE-1-PHOSPHODIESTER ALPHA-N-ACETYLGLUCOSAMINIDASE"/>
    <property type="match status" value="1"/>
</dbReference>
<evidence type="ECO:0000256" key="1">
    <source>
        <dbReference type="SAM" id="Phobius"/>
    </source>
</evidence>
<dbReference type="PANTHER" id="PTHR40446:SF2">
    <property type="entry name" value="N-ACETYLGLUCOSAMINE-1-PHOSPHODIESTER ALPHA-N-ACETYLGLUCOSAMINIDASE"/>
    <property type="match status" value="1"/>
</dbReference>
<protein>
    <submittedName>
        <fullName evidence="3">Exopolysaccharide biosynthesis protein</fullName>
    </submittedName>
</protein>
<dbReference type="Proteomes" id="UP000029431">
    <property type="component" value="Chromosome"/>
</dbReference>
<feature type="transmembrane region" description="Helical" evidence="1">
    <location>
        <begin position="21"/>
        <end position="41"/>
    </location>
</feature>
<keyword evidence="1" id="KW-0812">Transmembrane</keyword>
<organism evidence="3 4">
    <name type="scientific">Paenibacillus larvae subsp. larvae DSM 25430</name>
    <dbReference type="NCBI Taxonomy" id="697284"/>
    <lineage>
        <taxon>Bacteria</taxon>
        <taxon>Bacillati</taxon>
        <taxon>Bacillota</taxon>
        <taxon>Bacilli</taxon>
        <taxon>Bacillales</taxon>
        <taxon>Paenibacillaceae</taxon>
        <taxon>Paenibacillus</taxon>
    </lineage>
</organism>